<name>A0ABW6SGP8_9NOCA</name>
<feature type="compositionally biased region" description="Low complexity" evidence="1">
    <location>
        <begin position="306"/>
        <end position="317"/>
    </location>
</feature>
<feature type="compositionally biased region" description="Low complexity" evidence="1">
    <location>
        <begin position="182"/>
        <end position="273"/>
    </location>
</feature>
<accession>A0ABW6SGP8</accession>
<keyword evidence="3" id="KW-1185">Reference proteome</keyword>
<proteinExistence type="predicted"/>
<comment type="caution">
    <text evidence="2">The sequence shown here is derived from an EMBL/GenBank/DDBJ whole genome shotgun (WGS) entry which is preliminary data.</text>
</comment>
<reference evidence="2 3" key="1">
    <citation type="submission" date="2024-10" db="EMBL/GenBank/DDBJ databases">
        <title>The Natural Products Discovery Center: Release of the First 8490 Sequenced Strains for Exploring Actinobacteria Biosynthetic Diversity.</title>
        <authorList>
            <person name="Kalkreuter E."/>
            <person name="Kautsar S.A."/>
            <person name="Yang D."/>
            <person name="Bader C.D."/>
            <person name="Teijaro C.N."/>
            <person name="Fluegel L."/>
            <person name="Davis C.M."/>
            <person name="Simpson J.R."/>
            <person name="Lauterbach L."/>
            <person name="Steele A.D."/>
            <person name="Gui C."/>
            <person name="Meng S."/>
            <person name="Li G."/>
            <person name="Viehrig K."/>
            <person name="Ye F."/>
            <person name="Su P."/>
            <person name="Kiefer A.F."/>
            <person name="Nichols A."/>
            <person name="Cepeda A.J."/>
            <person name="Yan W."/>
            <person name="Fan B."/>
            <person name="Jiang Y."/>
            <person name="Adhikari A."/>
            <person name="Zheng C.-J."/>
            <person name="Schuster L."/>
            <person name="Cowan T.M."/>
            <person name="Smanski M.J."/>
            <person name="Chevrette M.G."/>
            <person name="De Carvalho L.P.S."/>
            <person name="Shen B."/>
        </authorList>
    </citation>
    <scope>NUCLEOTIDE SEQUENCE [LARGE SCALE GENOMIC DNA]</scope>
    <source>
        <strain evidence="2 3">NPDC002593</strain>
    </source>
</reference>
<feature type="region of interest" description="Disordered" evidence="1">
    <location>
        <begin position="174"/>
        <end position="277"/>
    </location>
</feature>
<dbReference type="Gene3D" id="1.20.1260.20">
    <property type="entry name" value="PPE superfamily"/>
    <property type="match status" value="1"/>
</dbReference>
<dbReference type="Proteomes" id="UP001601992">
    <property type="component" value="Unassembled WGS sequence"/>
</dbReference>
<gene>
    <name evidence="2" type="ORF">ACFYXQ_41995</name>
</gene>
<feature type="compositionally biased region" description="Gly residues" evidence="1">
    <location>
        <begin position="325"/>
        <end position="335"/>
    </location>
</feature>
<feature type="region of interest" description="Disordered" evidence="1">
    <location>
        <begin position="289"/>
        <end position="384"/>
    </location>
</feature>
<evidence type="ECO:0000313" key="2">
    <source>
        <dbReference type="EMBL" id="MFF3574341.1"/>
    </source>
</evidence>
<dbReference type="InterPro" id="IPR038332">
    <property type="entry name" value="PPE_sf"/>
</dbReference>
<dbReference type="EMBL" id="JBIAQY010000026">
    <property type="protein sequence ID" value="MFF3574341.1"/>
    <property type="molecule type" value="Genomic_DNA"/>
</dbReference>
<feature type="compositionally biased region" description="Basic and acidic residues" evidence="1">
    <location>
        <begin position="336"/>
        <end position="346"/>
    </location>
</feature>
<sequence>MAVTTEPGQIPGDGEHPDNFSHWDIYNKFNPLNTANGHTAAQQYNDLANKWSAAADFFASRIRQSSSAAWQGNAAEASRTAISNYAQRAEDLTEALKAMSAQVTAAVDGVNGTKNGVAVPMQHVSRWNFWDGDLFGHHGIRSKKAIDQARDDARLAMKNNYVKNFVDADKQIPVVPKPNEISNPLYSYTPSSSYTPNSGNGPSVPGGSTSGTSGDSGSQSGTSSSQSDSTSAAGYSSSSMPSMSGYSSSTATSPTGYYSGTSPTSTTPSNYSGVGSGSGGDSALNGLGSATGGGLGKSVAGTGSNAAAAAAKAAKAAGTNSNMAGMGGMGGAAGKGKGEDDKEHSLPDWLRNMENAEELLGPAPKSIPGGVIGGDFDQDPNTRG</sequence>
<dbReference type="SUPFAM" id="SSF140459">
    <property type="entry name" value="PE/PPE dimer-like"/>
    <property type="match status" value="1"/>
</dbReference>
<protein>
    <submittedName>
        <fullName evidence="2">WXG100 family type VII secretion target</fullName>
    </submittedName>
</protein>
<dbReference type="RefSeq" id="WP_387406808.1">
    <property type="nucleotide sequence ID" value="NZ_JBIAQY010000026.1"/>
</dbReference>
<evidence type="ECO:0000313" key="3">
    <source>
        <dbReference type="Proteomes" id="UP001601992"/>
    </source>
</evidence>
<evidence type="ECO:0000256" key="1">
    <source>
        <dbReference type="SAM" id="MobiDB-lite"/>
    </source>
</evidence>
<organism evidence="2 3">
    <name type="scientific">Nocardia jiangxiensis</name>
    <dbReference type="NCBI Taxonomy" id="282685"/>
    <lineage>
        <taxon>Bacteria</taxon>
        <taxon>Bacillati</taxon>
        <taxon>Actinomycetota</taxon>
        <taxon>Actinomycetes</taxon>
        <taxon>Mycobacteriales</taxon>
        <taxon>Nocardiaceae</taxon>
        <taxon>Nocardia</taxon>
    </lineage>
</organism>